<organism evidence="1 2">
    <name type="scientific">Rhabditophanes sp. KR3021</name>
    <dbReference type="NCBI Taxonomy" id="114890"/>
    <lineage>
        <taxon>Eukaryota</taxon>
        <taxon>Metazoa</taxon>
        <taxon>Ecdysozoa</taxon>
        <taxon>Nematoda</taxon>
        <taxon>Chromadorea</taxon>
        <taxon>Rhabditida</taxon>
        <taxon>Tylenchina</taxon>
        <taxon>Panagrolaimomorpha</taxon>
        <taxon>Strongyloidoidea</taxon>
        <taxon>Alloionematidae</taxon>
        <taxon>Rhabditophanes</taxon>
    </lineage>
</organism>
<reference evidence="2" key="1">
    <citation type="submission" date="2016-11" db="UniProtKB">
        <authorList>
            <consortium name="WormBaseParasite"/>
        </authorList>
    </citation>
    <scope>IDENTIFICATION</scope>
    <source>
        <strain evidence="2">KR3021</strain>
    </source>
</reference>
<sequence length="250" mass="28575">MPKREQEFMERNSEESFYEAKGTQPDVPDQSITFGVGENAKPKPENTKFSPLLAINASSSGPRNEKPPLTAEKIKEQKLLKEREKIAGMIDRKLVNNEIIKLSELIGNVGLTHKMFSPLLFGIDDRSFILAILFKLVGNLENKKRKPRNHTCPECHEKFATTYQIDNVTCQGLKSKKNQERDKYAGFSVEELVDVMMNEVPEENDGGKSKRSVRGLYTPDDVLFYPGVRCKNEENEEIGFFIHKENYTKK</sequence>
<evidence type="ECO:0000313" key="2">
    <source>
        <dbReference type="WBParaSite" id="RSKR_0001127000.1"/>
    </source>
</evidence>
<proteinExistence type="predicted"/>
<accession>A0AC35UF65</accession>
<protein>
    <submittedName>
        <fullName evidence="2">Uncharacterized protein</fullName>
    </submittedName>
</protein>
<dbReference type="Proteomes" id="UP000095286">
    <property type="component" value="Unplaced"/>
</dbReference>
<evidence type="ECO:0000313" key="1">
    <source>
        <dbReference type="Proteomes" id="UP000095286"/>
    </source>
</evidence>
<name>A0AC35UF65_9BILA</name>
<dbReference type="WBParaSite" id="RSKR_0001127000.1">
    <property type="protein sequence ID" value="RSKR_0001127000.1"/>
    <property type="gene ID" value="RSKR_0001127000"/>
</dbReference>